<evidence type="ECO:0000256" key="10">
    <source>
        <dbReference type="ARBA" id="ARBA00061104"/>
    </source>
</evidence>
<dbReference type="SUPFAM" id="SSF141259">
    <property type="entry name" value="CarD-like"/>
    <property type="match status" value="1"/>
</dbReference>
<dbReference type="GO" id="GO:0000716">
    <property type="term" value="P:transcription-coupled nucleotide-excision repair, DNA damage recognition"/>
    <property type="evidence" value="ECO:0007669"/>
    <property type="project" value="UniProtKB-UniRule"/>
</dbReference>
<dbReference type="InterPro" id="IPR011545">
    <property type="entry name" value="DEAD/DEAH_box_helicase_dom"/>
</dbReference>
<dbReference type="Gene3D" id="2.40.10.170">
    <property type="match status" value="1"/>
</dbReference>
<dbReference type="CDD" id="cd17991">
    <property type="entry name" value="DEXHc_TRCF"/>
    <property type="match status" value="1"/>
</dbReference>
<dbReference type="Gene3D" id="3.30.2060.10">
    <property type="entry name" value="Penicillin-binding protein 1b domain"/>
    <property type="match status" value="1"/>
</dbReference>
<evidence type="ECO:0000256" key="2">
    <source>
        <dbReference type="ARBA" id="ARBA00022490"/>
    </source>
</evidence>
<evidence type="ECO:0000259" key="14">
    <source>
        <dbReference type="PROSITE" id="PS51192"/>
    </source>
</evidence>
<evidence type="ECO:0000256" key="5">
    <source>
        <dbReference type="ARBA" id="ARBA00022801"/>
    </source>
</evidence>
<evidence type="ECO:0000256" key="12">
    <source>
        <dbReference type="ARBA" id="ARBA00070128"/>
    </source>
</evidence>
<dbReference type="Pfam" id="PF00271">
    <property type="entry name" value="Helicase_C"/>
    <property type="match status" value="1"/>
</dbReference>
<keyword evidence="5 13" id="KW-0378">Hydrolase</keyword>
<keyword evidence="4 13" id="KW-0227">DNA damage</keyword>
<dbReference type="GO" id="GO:0006355">
    <property type="term" value="P:regulation of DNA-templated transcription"/>
    <property type="evidence" value="ECO:0007669"/>
    <property type="project" value="UniProtKB-UniRule"/>
</dbReference>
<dbReference type="Gene3D" id="3.40.50.11180">
    <property type="match status" value="1"/>
</dbReference>
<evidence type="ECO:0000256" key="1">
    <source>
        <dbReference type="ARBA" id="ARBA00004496"/>
    </source>
</evidence>
<dbReference type="InterPro" id="IPR001650">
    <property type="entry name" value="Helicase_C-like"/>
</dbReference>
<proteinExistence type="inferred from homology"/>
<dbReference type="InterPro" id="IPR004576">
    <property type="entry name" value="Mfd"/>
</dbReference>
<evidence type="ECO:0000256" key="3">
    <source>
        <dbReference type="ARBA" id="ARBA00022741"/>
    </source>
</evidence>
<evidence type="ECO:0000256" key="7">
    <source>
        <dbReference type="ARBA" id="ARBA00022840"/>
    </source>
</evidence>
<dbReference type="SUPFAM" id="SSF52540">
    <property type="entry name" value="P-loop containing nucleoside triphosphate hydrolases"/>
    <property type="match status" value="4"/>
</dbReference>
<evidence type="ECO:0000259" key="15">
    <source>
        <dbReference type="PROSITE" id="PS51194"/>
    </source>
</evidence>
<comment type="function">
    <text evidence="13">Couples transcription and DNA repair by recognizing RNA polymerase (RNAP) stalled at DNA lesions. Mediates ATP-dependent release of RNAP and its truncated transcript from the DNA, and recruitment of nucleotide excision repair machinery to the damaged site.</text>
</comment>
<feature type="domain" description="Helicase C-terminal" evidence="15">
    <location>
        <begin position="822"/>
        <end position="975"/>
    </location>
</feature>
<comment type="similarity">
    <text evidence="10 13">In the N-terminal section; belongs to the UvrB family.</text>
</comment>
<feature type="domain" description="Helicase ATP-binding" evidence="14">
    <location>
        <begin position="639"/>
        <end position="800"/>
    </location>
</feature>
<dbReference type="GO" id="GO:0016787">
    <property type="term" value="F:hydrolase activity"/>
    <property type="evidence" value="ECO:0007669"/>
    <property type="project" value="UniProtKB-KW"/>
</dbReference>
<dbReference type="InterPro" id="IPR005118">
    <property type="entry name" value="TRCF_C"/>
</dbReference>
<dbReference type="InterPro" id="IPR014001">
    <property type="entry name" value="Helicase_ATP-bd"/>
</dbReference>
<dbReference type="Proteomes" id="UP000295504">
    <property type="component" value="Unassembled WGS sequence"/>
</dbReference>
<dbReference type="Pfam" id="PF02559">
    <property type="entry name" value="CarD_TRCF_RID"/>
    <property type="match status" value="1"/>
</dbReference>
<dbReference type="PROSITE" id="PS51194">
    <property type="entry name" value="HELICASE_CTER"/>
    <property type="match status" value="1"/>
</dbReference>
<dbReference type="SUPFAM" id="SSF143517">
    <property type="entry name" value="TRCF domain-like"/>
    <property type="match status" value="1"/>
</dbReference>
<keyword evidence="9 13" id="KW-0234">DNA repair</keyword>
<evidence type="ECO:0000256" key="4">
    <source>
        <dbReference type="ARBA" id="ARBA00022763"/>
    </source>
</evidence>
<keyword evidence="7 13" id="KW-0067">ATP-binding</keyword>
<keyword evidence="6" id="KW-0347">Helicase</keyword>
<dbReference type="PANTHER" id="PTHR47964:SF1">
    <property type="entry name" value="ATP-DEPENDENT DNA HELICASE HOMOLOG RECG, CHLOROPLASTIC"/>
    <property type="match status" value="1"/>
</dbReference>
<dbReference type="InterPro" id="IPR047112">
    <property type="entry name" value="RecG/Mfd"/>
</dbReference>
<reference evidence="16 17" key="1">
    <citation type="submission" date="2019-03" db="EMBL/GenBank/DDBJ databases">
        <title>Genomic Encyclopedia of Type Strains, Phase IV (KMG-IV): sequencing the most valuable type-strain genomes for metagenomic binning, comparative biology and taxonomic classification.</title>
        <authorList>
            <person name="Goeker M."/>
        </authorList>
    </citation>
    <scope>NUCLEOTIDE SEQUENCE [LARGE SCALE GENOMIC DNA]</scope>
    <source>
        <strain evidence="16 17">DSM 100013</strain>
    </source>
</reference>
<dbReference type="PANTHER" id="PTHR47964">
    <property type="entry name" value="ATP-DEPENDENT DNA HELICASE HOMOLOG RECG, CHLOROPLASTIC"/>
    <property type="match status" value="1"/>
</dbReference>
<dbReference type="PROSITE" id="PS51192">
    <property type="entry name" value="HELICASE_ATP_BIND_1"/>
    <property type="match status" value="1"/>
</dbReference>
<dbReference type="Pfam" id="PF17757">
    <property type="entry name" value="UvrB_inter"/>
    <property type="match status" value="1"/>
</dbReference>
<dbReference type="InterPro" id="IPR027417">
    <property type="entry name" value="P-loop_NTPase"/>
</dbReference>
<protein>
    <recommendedName>
        <fullName evidence="12 13">Transcription-repair-coupling factor</fullName>
        <shortName evidence="13">TRCF</shortName>
        <ecNumber evidence="13">3.6.4.-</ecNumber>
    </recommendedName>
</protein>
<sequence>MFQQNVLLNPIRQAGFYETLIRGIESKGGPIVIQGLLEGQKAHLAYGLFEDIKKQICIITYTEMEARQIYEDLKYYFKDNVLFFPKKDLMFYNIETITEDSNEERIKTIEKLLSKEPYVVVTTIDALLLKLPQPGLYNKYQLSFKVGDKINLDEILETFVIQGYEPSEMVETRGQFSVRGGIVDIYPSTEENPIRIELFDDEIDSIRFFEVGTQKSISKASDAKVYPMSQSIIEPKDKTKIIEEINKELAKRVKGLTPEKKENLEKKIKYYIEKIENSASFKGMEIFYPYVDSKGSNLLHYMNHDATVLLDEPNRLKQIANDSIENFRENFKNLLEIGEVLPKQGEVLFSYEDILESYEKHSLVLLSLLPQNMPIAYKRIFQILTRPTQMFHGKIDIFTEELGQLVKRKYSIVILLGTKERALSILEEVRAAGIRAKYIVNDEEIDPNVVNIVLGNINKGFEYVEQKFIVFTDYEIFGVHKRKKQAKKIKNTSPIKSFIDLKVGDYVVHEGHGIGKYEGIDQLRVEGVKKDYLKISYAGQDNLYVPTDQMDLIQKYIGSEEKAPKLNKLGGTEWAKTKVKVKKAIVDMAEDLLKLYAQRQKMKGYAFSEDTDWQRQFEYMFPYEETPDQLKSIEDVKRDMESDRPMDRLLCGDVGYGKTEVAIRAAFKCVMDGKQVAFLVPTTILAQQHYNNFRQRFSEFPVRVEMLSRFKTPTQQKQILEDAKENQVDIIIGTHRILSKDLKFKNLGLLIVDEEQRFGVKHKEVLKQLKQSIDVLTLTATPIPRTLHMSLVGIRDMSVIEDPPEERYPVQTYVSPYNEALIIDAITREVNRGGQVFYVFNRVQGIHRVASHLMDLIPQLKVAVGHGQMSERELEKLMLDFYHGEYDVLVSTTIIETGLDIPNVNTIVIHDADRLGLSQLYQLRGRVGRSNRQSYAYLLFEKDKILSETAEKRLKAIKEFTEFGSGFKIAMRDLEIRGSGNLLGGEQHGHMAAIGYDLYVKLLEETMAELKGEKIERYEDTVIEINVDAYISAKYIKNQNHKIEIYKKIALIRSLQDMYDIEEEIEDRFGEIPSSARNLLLISYIKATAQSIRVQTISQKDKDITISFKDLSKVPLEYISEVLNKYKFRLTFHATEQPYFVYTIKTLDHYVILQELKDIIEKISGMQR</sequence>
<dbReference type="SMART" id="SM01058">
    <property type="entry name" value="CarD_TRCF"/>
    <property type="match status" value="1"/>
</dbReference>
<dbReference type="InterPro" id="IPR036101">
    <property type="entry name" value="CarD-like/TRCF_RID_sf"/>
</dbReference>
<dbReference type="GO" id="GO:0005737">
    <property type="term" value="C:cytoplasm"/>
    <property type="evidence" value="ECO:0007669"/>
    <property type="project" value="UniProtKB-SubCell"/>
</dbReference>
<dbReference type="InterPro" id="IPR003711">
    <property type="entry name" value="CarD-like/TRCF_RID"/>
</dbReference>
<evidence type="ECO:0000256" key="13">
    <source>
        <dbReference type="HAMAP-Rule" id="MF_00969"/>
    </source>
</evidence>
<dbReference type="Gene3D" id="3.90.1150.50">
    <property type="entry name" value="Transcription-repair-coupling factor, D7 domain"/>
    <property type="match status" value="1"/>
</dbReference>
<keyword evidence="17" id="KW-1185">Reference proteome</keyword>
<dbReference type="Pfam" id="PF00270">
    <property type="entry name" value="DEAD"/>
    <property type="match status" value="1"/>
</dbReference>
<dbReference type="SMART" id="SM00982">
    <property type="entry name" value="TRCF"/>
    <property type="match status" value="1"/>
</dbReference>
<evidence type="ECO:0000256" key="9">
    <source>
        <dbReference type="ARBA" id="ARBA00023204"/>
    </source>
</evidence>
<dbReference type="OrthoDB" id="9804325at2"/>
<accession>A0A4R2TJD4</accession>
<evidence type="ECO:0000256" key="11">
    <source>
        <dbReference type="ARBA" id="ARBA00061399"/>
    </source>
</evidence>
<dbReference type="RefSeq" id="WP_132849774.1">
    <property type="nucleotide sequence ID" value="NZ_CP058648.1"/>
</dbReference>
<dbReference type="SMART" id="SM00487">
    <property type="entry name" value="DEXDc"/>
    <property type="match status" value="1"/>
</dbReference>
<dbReference type="HAMAP" id="MF_00969">
    <property type="entry name" value="TRCF"/>
    <property type="match status" value="1"/>
</dbReference>
<dbReference type="SMART" id="SM00490">
    <property type="entry name" value="HELICc"/>
    <property type="match status" value="1"/>
</dbReference>
<dbReference type="NCBIfam" id="TIGR00580">
    <property type="entry name" value="mfd"/>
    <property type="match status" value="1"/>
</dbReference>
<evidence type="ECO:0000256" key="6">
    <source>
        <dbReference type="ARBA" id="ARBA00022806"/>
    </source>
</evidence>
<evidence type="ECO:0000256" key="8">
    <source>
        <dbReference type="ARBA" id="ARBA00023125"/>
    </source>
</evidence>
<dbReference type="Gene3D" id="3.40.50.300">
    <property type="entry name" value="P-loop containing nucleotide triphosphate hydrolases"/>
    <property type="match status" value="2"/>
</dbReference>
<gene>
    <name evidence="13" type="primary">mfd</name>
    <name evidence="16" type="ORF">EDD79_10683</name>
</gene>
<dbReference type="AlphaFoldDB" id="A0A4R2TJD4"/>
<comment type="caution">
    <text evidence="16">The sequence shown here is derived from an EMBL/GenBank/DDBJ whole genome shotgun (WGS) entry which is preliminary data.</text>
</comment>
<organism evidence="16 17">
    <name type="scientific">Serpentinicella alkaliphila</name>
    <dbReference type="NCBI Taxonomy" id="1734049"/>
    <lineage>
        <taxon>Bacteria</taxon>
        <taxon>Bacillati</taxon>
        <taxon>Bacillota</taxon>
        <taxon>Clostridia</taxon>
        <taxon>Peptostreptococcales</taxon>
        <taxon>Natronincolaceae</taxon>
        <taxon>Serpentinicella</taxon>
    </lineage>
</organism>
<comment type="similarity">
    <text evidence="11 13">In the C-terminal section; belongs to the helicase family. RecG subfamily.</text>
</comment>
<keyword evidence="2 13" id="KW-0963">Cytoplasm</keyword>
<dbReference type="InterPro" id="IPR041471">
    <property type="entry name" value="UvrB_inter"/>
</dbReference>
<keyword evidence="8 13" id="KW-0238">DNA-binding</keyword>
<dbReference type="Pfam" id="PF03461">
    <property type="entry name" value="TRCF"/>
    <property type="match status" value="1"/>
</dbReference>
<dbReference type="InterPro" id="IPR037235">
    <property type="entry name" value="TRCF-like_C_D7"/>
</dbReference>
<dbReference type="EMBL" id="SLYC01000068">
    <property type="protein sequence ID" value="TCP94922.1"/>
    <property type="molecule type" value="Genomic_DNA"/>
</dbReference>
<comment type="subcellular location">
    <subcellularLocation>
        <location evidence="1 13">Cytoplasm</location>
    </subcellularLocation>
</comment>
<name>A0A4R2TJD4_9FIRM</name>
<evidence type="ECO:0000313" key="16">
    <source>
        <dbReference type="EMBL" id="TCP94922.1"/>
    </source>
</evidence>
<dbReference type="GO" id="GO:0003684">
    <property type="term" value="F:damaged DNA binding"/>
    <property type="evidence" value="ECO:0007669"/>
    <property type="project" value="InterPro"/>
</dbReference>
<dbReference type="EC" id="3.6.4.-" evidence="13"/>
<dbReference type="GO" id="GO:0003678">
    <property type="term" value="F:DNA helicase activity"/>
    <property type="evidence" value="ECO:0007669"/>
    <property type="project" value="TreeGrafter"/>
</dbReference>
<evidence type="ECO:0000313" key="17">
    <source>
        <dbReference type="Proteomes" id="UP000295504"/>
    </source>
</evidence>
<dbReference type="GO" id="GO:0005524">
    <property type="term" value="F:ATP binding"/>
    <property type="evidence" value="ECO:0007669"/>
    <property type="project" value="UniProtKB-UniRule"/>
</dbReference>
<keyword evidence="3 13" id="KW-0547">Nucleotide-binding</keyword>
<dbReference type="FunFam" id="3.40.50.300:FF:000546">
    <property type="entry name" value="Transcription-repair-coupling factor"/>
    <property type="match status" value="1"/>
</dbReference>